<evidence type="ECO:0000313" key="2">
    <source>
        <dbReference type="Proteomes" id="UP000234327"/>
    </source>
</evidence>
<dbReference type="Proteomes" id="UP000234327">
    <property type="component" value="Unassembled WGS sequence"/>
</dbReference>
<dbReference type="AlphaFoldDB" id="A0A2H1KWP0"/>
<organism evidence="1 2">
    <name type="scientific">Brevibacterium aurantiacum</name>
    <dbReference type="NCBI Taxonomy" id="273384"/>
    <lineage>
        <taxon>Bacteria</taxon>
        <taxon>Bacillati</taxon>
        <taxon>Actinomycetota</taxon>
        <taxon>Actinomycetes</taxon>
        <taxon>Micrococcales</taxon>
        <taxon>Brevibacteriaceae</taxon>
        <taxon>Brevibacterium</taxon>
    </lineage>
</organism>
<gene>
    <name evidence="1" type="ORF">BAURA63_03848</name>
</gene>
<sequence length="139" mass="15785">MRRLVHIPLGWRPTILHVRVRRYRCLNCARVWREDLTTVAAPRAKLSRPAVLWALKCLVIDRMSISRIAAGLGAAWHTVNTAILATGQQLLVDDPSRFDGVRVLGVDEHVWRHTPFGSKFVTVIIDLTPIRDKTGPSRY</sequence>
<evidence type="ECO:0000313" key="1">
    <source>
        <dbReference type="EMBL" id="SMY03984.1"/>
    </source>
</evidence>
<protein>
    <submittedName>
        <fullName evidence="1">Zinc-finger of transposase IS204/IS1001/IS1096/IS1165</fullName>
    </submittedName>
</protein>
<name>A0A2H1KWP0_BREAU</name>
<accession>A0A2H1KWP0</accession>
<keyword evidence="1" id="KW-0862">Zinc</keyword>
<keyword evidence="1" id="KW-0863">Zinc-finger</keyword>
<dbReference type="GO" id="GO:0008270">
    <property type="term" value="F:zinc ion binding"/>
    <property type="evidence" value="ECO:0007669"/>
    <property type="project" value="UniProtKB-KW"/>
</dbReference>
<proteinExistence type="predicted"/>
<reference evidence="1 2" key="1">
    <citation type="submission" date="2017-03" db="EMBL/GenBank/DDBJ databases">
        <authorList>
            <person name="Afonso C.L."/>
            <person name="Miller P.J."/>
            <person name="Scott M.A."/>
            <person name="Spackman E."/>
            <person name="Goraichik I."/>
            <person name="Dimitrov K.M."/>
            <person name="Suarez D.L."/>
            <person name="Swayne D.E."/>
        </authorList>
    </citation>
    <scope>NUCLEOTIDE SEQUENCE [LARGE SCALE GENOMIC DNA]</scope>
    <source>
        <strain evidence="2">6(3)</strain>
    </source>
</reference>
<keyword evidence="1" id="KW-0479">Metal-binding</keyword>
<dbReference type="EMBL" id="FXYZ01000077">
    <property type="protein sequence ID" value="SMY03984.1"/>
    <property type="molecule type" value="Genomic_DNA"/>
</dbReference>